<evidence type="ECO:0000259" key="2">
    <source>
        <dbReference type="Pfam" id="PF17667"/>
    </source>
</evidence>
<feature type="compositionally biased region" description="Polar residues" evidence="1">
    <location>
        <begin position="185"/>
        <end position="201"/>
    </location>
</feature>
<dbReference type="Gene3D" id="1.10.510.10">
    <property type="entry name" value="Transferase(Phosphotransferase) domain 1"/>
    <property type="match status" value="1"/>
</dbReference>
<feature type="region of interest" description="Disordered" evidence="1">
    <location>
        <begin position="144"/>
        <end position="201"/>
    </location>
</feature>
<feature type="region of interest" description="Disordered" evidence="1">
    <location>
        <begin position="504"/>
        <end position="575"/>
    </location>
</feature>
<evidence type="ECO:0000256" key="1">
    <source>
        <dbReference type="SAM" id="MobiDB-lite"/>
    </source>
</evidence>
<comment type="caution">
    <text evidence="3">The sequence shown here is derived from an EMBL/GenBank/DDBJ whole genome shotgun (WGS) entry which is preliminary data.</text>
</comment>
<dbReference type="OrthoDB" id="5592585at2759"/>
<dbReference type="InterPro" id="IPR011009">
    <property type="entry name" value="Kinase-like_dom_sf"/>
</dbReference>
<proteinExistence type="predicted"/>
<feature type="compositionally biased region" description="Low complexity" evidence="1">
    <location>
        <begin position="148"/>
        <end position="172"/>
    </location>
</feature>
<sequence length="575" mass="63899">MDVAALPDPTDVSHSERQLEEKDVPHTFVFEYVRSLFRATVHCDWPRYKLQVPDGTCTREYLVGKPLFRAIDMTGRGTRGYVALDCQTGCFVWLKDAWRASYVISETEGDTLQRLNKAGVENVPTLVCHGDIFNQATATGDVWERQHSVPSPSRRPSSPSPSTTLSASASSGSRKRKRDDGEPGSGSSFQRPRPTVRSNCPLQQHKHYRIVVQEVCLPLRDFQCGPHRQAATKPTPQLLHRDISGGNILIYPRVRRDNKGKNPQMVWSGLLSDWELAKPIDTVEAASKATQEERMGTYQYMSVNLLYHITKPVQISDELESFFHVLVYYAVRYLRSNCSCTQSWIDNYFYKYLGPGRAGACGQKSYALEVTGELRVTMGGHPLAFRSPMNTVLATILNSLRARYRVMYYDDGKAAELEVSSPPAPHEPPPAAPEPEPPVISSPSPNLAAAAGIDPAVLAQWEADWEAETLTVPGPTEEERKLAARLDDHVFMLAFLARQLANPYWNSNDRIPSPKAEDRKTGDVDAGARARPGPEDALGPSSSKRRRTGERKLNASLPARLHASTRRAGPKVGPI</sequence>
<name>A0A2G8SFC6_9APHY</name>
<protein>
    <recommendedName>
        <fullName evidence="2">Fungal-type protein kinase domain-containing protein</fullName>
    </recommendedName>
</protein>
<organism evidence="3 4">
    <name type="scientific">Ganoderma sinense ZZ0214-1</name>
    <dbReference type="NCBI Taxonomy" id="1077348"/>
    <lineage>
        <taxon>Eukaryota</taxon>
        <taxon>Fungi</taxon>
        <taxon>Dikarya</taxon>
        <taxon>Basidiomycota</taxon>
        <taxon>Agaricomycotina</taxon>
        <taxon>Agaricomycetes</taxon>
        <taxon>Polyporales</taxon>
        <taxon>Polyporaceae</taxon>
        <taxon>Ganoderma</taxon>
    </lineage>
</organism>
<dbReference type="SUPFAM" id="SSF56112">
    <property type="entry name" value="Protein kinase-like (PK-like)"/>
    <property type="match status" value="1"/>
</dbReference>
<dbReference type="Pfam" id="PF17667">
    <property type="entry name" value="Pkinase_fungal"/>
    <property type="match status" value="1"/>
</dbReference>
<evidence type="ECO:0000313" key="3">
    <source>
        <dbReference type="EMBL" id="PIL32484.1"/>
    </source>
</evidence>
<gene>
    <name evidence="3" type="ORF">GSI_05187</name>
</gene>
<dbReference type="STRING" id="1077348.A0A2G8SFC6"/>
<dbReference type="InterPro" id="IPR040976">
    <property type="entry name" value="Pkinase_fungal"/>
</dbReference>
<reference evidence="3 4" key="1">
    <citation type="journal article" date="2015" name="Sci. Rep.">
        <title>Chromosome-level genome map provides insights into diverse defense mechanisms in the medicinal fungus Ganoderma sinense.</title>
        <authorList>
            <person name="Zhu Y."/>
            <person name="Xu J."/>
            <person name="Sun C."/>
            <person name="Zhou S."/>
            <person name="Xu H."/>
            <person name="Nelson D.R."/>
            <person name="Qian J."/>
            <person name="Song J."/>
            <person name="Luo H."/>
            <person name="Xiang L."/>
            <person name="Li Y."/>
            <person name="Xu Z."/>
            <person name="Ji A."/>
            <person name="Wang L."/>
            <person name="Lu S."/>
            <person name="Hayward A."/>
            <person name="Sun W."/>
            <person name="Li X."/>
            <person name="Schwartz D.C."/>
            <person name="Wang Y."/>
            <person name="Chen S."/>
        </authorList>
    </citation>
    <scope>NUCLEOTIDE SEQUENCE [LARGE SCALE GENOMIC DNA]</scope>
    <source>
        <strain evidence="3 4">ZZ0214-1</strain>
    </source>
</reference>
<keyword evidence="4" id="KW-1185">Reference proteome</keyword>
<feature type="domain" description="Fungal-type protein kinase" evidence="2">
    <location>
        <begin position="58"/>
        <end position="328"/>
    </location>
</feature>
<dbReference type="Proteomes" id="UP000230002">
    <property type="component" value="Unassembled WGS sequence"/>
</dbReference>
<dbReference type="EMBL" id="AYKW01000010">
    <property type="protein sequence ID" value="PIL32484.1"/>
    <property type="molecule type" value="Genomic_DNA"/>
</dbReference>
<dbReference type="AlphaFoldDB" id="A0A2G8SFC6"/>
<dbReference type="PANTHER" id="PTHR38248:SF2">
    <property type="entry name" value="FUNK1 11"/>
    <property type="match status" value="1"/>
</dbReference>
<feature type="compositionally biased region" description="Basic and acidic residues" evidence="1">
    <location>
        <begin position="515"/>
        <end position="534"/>
    </location>
</feature>
<evidence type="ECO:0000313" key="4">
    <source>
        <dbReference type="Proteomes" id="UP000230002"/>
    </source>
</evidence>
<feature type="compositionally biased region" description="Pro residues" evidence="1">
    <location>
        <begin position="422"/>
        <end position="440"/>
    </location>
</feature>
<dbReference type="PANTHER" id="PTHR38248">
    <property type="entry name" value="FUNK1 6"/>
    <property type="match status" value="1"/>
</dbReference>
<accession>A0A2G8SFC6</accession>
<feature type="region of interest" description="Disordered" evidence="1">
    <location>
        <begin position="418"/>
        <end position="444"/>
    </location>
</feature>